<dbReference type="Pfam" id="PF04545">
    <property type="entry name" value="Sigma70_r4"/>
    <property type="match status" value="1"/>
</dbReference>
<dbReference type="PANTHER" id="PTHR30603">
    <property type="entry name" value="RNA POLYMERASE SIGMA FACTOR RPO"/>
    <property type="match status" value="1"/>
</dbReference>
<organism evidence="8">
    <name type="scientific">Eiseniibacteriota bacterium</name>
    <dbReference type="NCBI Taxonomy" id="2212470"/>
    <lineage>
        <taxon>Bacteria</taxon>
        <taxon>Candidatus Eiseniibacteriota</taxon>
    </lineage>
</organism>
<dbReference type="InterPro" id="IPR014284">
    <property type="entry name" value="RNA_pol_sigma-70_dom"/>
</dbReference>
<dbReference type="PROSITE" id="PS00716">
    <property type="entry name" value="SIGMA70_2"/>
    <property type="match status" value="1"/>
</dbReference>
<dbReference type="SUPFAM" id="SSF88946">
    <property type="entry name" value="Sigma2 domain of RNA polymerase sigma factors"/>
    <property type="match status" value="1"/>
</dbReference>
<keyword evidence="4" id="KW-0238">DNA-binding</keyword>
<evidence type="ECO:0000256" key="4">
    <source>
        <dbReference type="ARBA" id="ARBA00023125"/>
    </source>
</evidence>
<sequence length="340" mass="39499">IKGILKRLEKQKKQIEEFEKFVGMNHDQIKEAIKVLNGRSKEKQKLKKKLKWNKENLEDFSDKIKSLERACGRIEKKENVDYEKLKKIVADIRLGERESERAKQEMIEANVRLVISIAKRYTNRGLEFLDLIQEGNSGLMRAVDKFDYRKGYKFSTYATWWIRQAITRAIADQARTIRVPVHMIEAINKVSRTQRKLIQEFGREPTPEEVARRLDYPVGKVKSVMKASMEPISLDRPIGEDDDSNLSDFIEDTTVSSPDQTAAHSMLKDQVQKVLATLTKREEKVVRLRFGLGDGTPRTLEEVGTIFNVTRERVRQIEAKALRKLMHPSRSRKLKGYIDI</sequence>
<proteinExistence type="inferred from homology"/>
<dbReference type="Proteomes" id="UP000886069">
    <property type="component" value="Unassembled WGS sequence"/>
</dbReference>
<dbReference type="GO" id="GO:0003677">
    <property type="term" value="F:DNA binding"/>
    <property type="evidence" value="ECO:0007669"/>
    <property type="project" value="UniProtKB-KW"/>
</dbReference>
<dbReference type="InterPro" id="IPR013325">
    <property type="entry name" value="RNA_pol_sigma_r2"/>
</dbReference>
<dbReference type="InterPro" id="IPR050239">
    <property type="entry name" value="Sigma-70_RNA_pol_init_factors"/>
</dbReference>
<dbReference type="InterPro" id="IPR007630">
    <property type="entry name" value="RNA_pol_sigma70_r4"/>
</dbReference>
<evidence type="ECO:0000313" key="8">
    <source>
        <dbReference type="EMBL" id="HER44499.1"/>
    </source>
</evidence>
<dbReference type="Gene3D" id="1.10.10.10">
    <property type="entry name" value="Winged helix-like DNA-binding domain superfamily/Winged helix DNA-binding domain"/>
    <property type="match status" value="2"/>
</dbReference>
<evidence type="ECO:0000256" key="3">
    <source>
        <dbReference type="ARBA" id="ARBA00023082"/>
    </source>
</evidence>
<dbReference type="PRINTS" id="PR00046">
    <property type="entry name" value="SIGMA70FCT"/>
</dbReference>
<dbReference type="AlphaFoldDB" id="A0A7V2AWG8"/>
<keyword evidence="1" id="KW-0963">Cytoplasm</keyword>
<dbReference type="NCBIfam" id="TIGR02937">
    <property type="entry name" value="sigma70-ECF"/>
    <property type="match status" value="1"/>
</dbReference>
<dbReference type="InterPro" id="IPR013324">
    <property type="entry name" value="RNA_pol_sigma_r3/r4-like"/>
</dbReference>
<evidence type="ECO:0000256" key="6">
    <source>
        <dbReference type="SAM" id="Coils"/>
    </source>
</evidence>
<dbReference type="HAMAP" id="MF_00963">
    <property type="entry name" value="Sigma70_RpoD_SigA"/>
    <property type="match status" value="1"/>
</dbReference>
<gene>
    <name evidence="8" type="primary">rpoD</name>
    <name evidence="8" type="ORF">ENO08_08580</name>
</gene>
<feature type="non-terminal residue" evidence="8">
    <location>
        <position position="1"/>
    </location>
</feature>
<dbReference type="InterPro" id="IPR007624">
    <property type="entry name" value="RNA_pol_sigma70_r3"/>
</dbReference>
<dbReference type="CDD" id="cd06171">
    <property type="entry name" value="Sigma70_r4"/>
    <property type="match status" value="1"/>
</dbReference>
<dbReference type="NCBIfam" id="TIGR02393">
    <property type="entry name" value="RpoD_Cterm"/>
    <property type="match status" value="1"/>
</dbReference>
<keyword evidence="5" id="KW-0804">Transcription</keyword>
<evidence type="ECO:0000256" key="5">
    <source>
        <dbReference type="ARBA" id="ARBA00023163"/>
    </source>
</evidence>
<dbReference type="InterPro" id="IPR012760">
    <property type="entry name" value="RNA_pol_sigma_RpoD_C"/>
</dbReference>
<accession>A0A7V2AWG8</accession>
<keyword evidence="6" id="KW-0175">Coiled coil</keyword>
<feature type="coiled-coil region" evidence="6">
    <location>
        <begin position="43"/>
        <end position="77"/>
    </location>
</feature>
<name>A0A7V2AWG8_UNCEI</name>
<dbReference type="PANTHER" id="PTHR30603:SF60">
    <property type="entry name" value="RNA POLYMERASE SIGMA FACTOR RPOD"/>
    <property type="match status" value="1"/>
</dbReference>
<dbReference type="InterPro" id="IPR036388">
    <property type="entry name" value="WH-like_DNA-bd_sf"/>
</dbReference>
<reference evidence="8" key="1">
    <citation type="journal article" date="2020" name="mSystems">
        <title>Genome- and Community-Level Interaction Insights into Carbon Utilization and Element Cycling Functions of Hydrothermarchaeota in Hydrothermal Sediment.</title>
        <authorList>
            <person name="Zhou Z."/>
            <person name="Liu Y."/>
            <person name="Xu W."/>
            <person name="Pan J."/>
            <person name="Luo Z.H."/>
            <person name="Li M."/>
        </authorList>
    </citation>
    <scope>NUCLEOTIDE SEQUENCE [LARGE SCALE GENOMIC DNA]</scope>
    <source>
        <strain evidence="8">SpSt-1233</strain>
    </source>
</reference>
<dbReference type="InterPro" id="IPR028630">
    <property type="entry name" value="Sigma70_RpoD"/>
</dbReference>
<comment type="caution">
    <text evidence="8">The sequence shown here is derived from an EMBL/GenBank/DDBJ whole genome shotgun (WGS) entry which is preliminary data.</text>
</comment>
<dbReference type="Gene3D" id="1.10.601.10">
    <property type="entry name" value="RNA Polymerase Primary Sigma Factor"/>
    <property type="match status" value="1"/>
</dbReference>
<evidence type="ECO:0000256" key="2">
    <source>
        <dbReference type="ARBA" id="ARBA00023015"/>
    </source>
</evidence>
<protein>
    <submittedName>
        <fullName evidence="8">RNA polymerase sigma factor RpoD</fullName>
    </submittedName>
</protein>
<keyword evidence="3" id="KW-0731">Sigma factor</keyword>
<dbReference type="FunFam" id="1.10.601.10:FF:000001">
    <property type="entry name" value="RNA polymerase sigma factor SigA"/>
    <property type="match status" value="1"/>
</dbReference>
<dbReference type="InterPro" id="IPR000943">
    <property type="entry name" value="RNA_pol_sigma70"/>
</dbReference>
<dbReference type="SUPFAM" id="SSF88659">
    <property type="entry name" value="Sigma3 and sigma4 domains of RNA polymerase sigma factors"/>
    <property type="match status" value="2"/>
</dbReference>
<dbReference type="Pfam" id="PF04542">
    <property type="entry name" value="Sigma70_r2"/>
    <property type="match status" value="1"/>
</dbReference>
<dbReference type="InterPro" id="IPR007627">
    <property type="entry name" value="RNA_pol_sigma70_r2"/>
</dbReference>
<evidence type="ECO:0000259" key="7">
    <source>
        <dbReference type="PROSITE" id="PS00716"/>
    </source>
</evidence>
<dbReference type="Pfam" id="PF04539">
    <property type="entry name" value="Sigma70_r3"/>
    <property type="match status" value="1"/>
</dbReference>
<keyword evidence="2" id="KW-0805">Transcription regulation</keyword>
<dbReference type="GO" id="GO:0006352">
    <property type="term" value="P:DNA-templated transcription initiation"/>
    <property type="evidence" value="ECO:0007669"/>
    <property type="project" value="InterPro"/>
</dbReference>
<feature type="domain" description="RNA polymerase sigma-70" evidence="7">
    <location>
        <begin position="299"/>
        <end position="325"/>
    </location>
</feature>
<dbReference type="GO" id="GO:0016987">
    <property type="term" value="F:sigma factor activity"/>
    <property type="evidence" value="ECO:0007669"/>
    <property type="project" value="UniProtKB-KW"/>
</dbReference>
<dbReference type="EMBL" id="DSEC01000616">
    <property type="protein sequence ID" value="HER44499.1"/>
    <property type="molecule type" value="Genomic_DNA"/>
</dbReference>
<evidence type="ECO:0000256" key="1">
    <source>
        <dbReference type="ARBA" id="ARBA00022490"/>
    </source>
</evidence>